<feature type="transmembrane region" description="Helical" evidence="1">
    <location>
        <begin position="73"/>
        <end position="95"/>
    </location>
</feature>
<keyword evidence="1" id="KW-1133">Transmembrane helix</keyword>
<sequence>MVNSSFVSRIPAPVAGSPPVPTTARPVASVVLDLTTTVHGSAILFYCLSTHVFLVISCNAYHQLGNCVTTSRIKLFLALLYLTPTIVFLVTLPIFRPITSHVSLALATSKTDPWAIRVWWSRWYSWVCWGGPLGRWVIGTFLGFRILKSDRRELNGWFTGEMIEVPHSRIVAVGMAIVTTRDVLRGQTTLDTIILRRRKNVPASRTMVRHVCVPHLSTSTVSATYASGISHSTSDTGSSAPHGPIFPVLAGERLYDLGWRENLRRVMNIPFFDTGRDKQLEVVYAWPKINPLVLRRMEEQSRRFIHYDVNHILAPSSGPAQSLVCFAVEAISDMMRPVYVGYVTSMKRCDDVDFSQFRRGLEYKCRHSAGITLHQPKLLEPLTSCFFKAQLPPTMFIARALSFLAVATFVLVGANAESHTVTFNNKCGRGTPLLLAGGKTLSTGRAYTHNGPLTAAIAFLQTGSCGANGEGCTLVETTLVNPSSPGSGSSTDISLIPPHAFSVATGFGGDVFSHSYYNGCDRSGADCRSASCSTAFHQPDDTHVQVACQSDNVNLVITFCD</sequence>
<dbReference type="EMBL" id="SGPL01000133">
    <property type="protein sequence ID" value="THH16963.1"/>
    <property type="molecule type" value="Genomic_DNA"/>
</dbReference>
<organism evidence="2 3">
    <name type="scientific">Bondarzewia mesenterica</name>
    <dbReference type="NCBI Taxonomy" id="1095465"/>
    <lineage>
        <taxon>Eukaryota</taxon>
        <taxon>Fungi</taxon>
        <taxon>Dikarya</taxon>
        <taxon>Basidiomycota</taxon>
        <taxon>Agaricomycotina</taxon>
        <taxon>Agaricomycetes</taxon>
        <taxon>Russulales</taxon>
        <taxon>Bondarzewiaceae</taxon>
        <taxon>Bondarzewia</taxon>
    </lineage>
</organism>
<proteinExistence type="predicted"/>
<comment type="caution">
    <text evidence="2">The sequence shown here is derived from an EMBL/GenBank/DDBJ whole genome shotgun (WGS) entry which is preliminary data.</text>
</comment>
<evidence type="ECO:0000256" key="1">
    <source>
        <dbReference type="SAM" id="Phobius"/>
    </source>
</evidence>
<keyword evidence="1" id="KW-0472">Membrane</keyword>
<protein>
    <submittedName>
        <fullName evidence="2">Uncharacterized protein</fullName>
    </submittedName>
</protein>
<accession>A0A4V3XFC8</accession>
<keyword evidence="3" id="KW-1185">Reference proteome</keyword>
<evidence type="ECO:0000313" key="3">
    <source>
        <dbReference type="Proteomes" id="UP000310158"/>
    </source>
</evidence>
<dbReference type="AlphaFoldDB" id="A0A4V3XFC8"/>
<name>A0A4V3XFC8_9AGAM</name>
<dbReference type="Proteomes" id="UP000310158">
    <property type="component" value="Unassembled WGS sequence"/>
</dbReference>
<gene>
    <name evidence="2" type="ORF">EW146_g3754</name>
</gene>
<feature type="transmembrane region" description="Helical" evidence="1">
    <location>
        <begin position="43"/>
        <end position="61"/>
    </location>
</feature>
<reference evidence="2 3" key="1">
    <citation type="submission" date="2019-02" db="EMBL/GenBank/DDBJ databases">
        <title>Genome sequencing of the rare red list fungi Bondarzewia mesenterica.</title>
        <authorList>
            <person name="Buettner E."/>
            <person name="Kellner H."/>
        </authorList>
    </citation>
    <scope>NUCLEOTIDE SEQUENCE [LARGE SCALE GENOMIC DNA]</scope>
    <source>
        <strain evidence="2 3">DSM 108281</strain>
    </source>
</reference>
<keyword evidence="1" id="KW-0812">Transmembrane</keyword>
<evidence type="ECO:0000313" key="2">
    <source>
        <dbReference type="EMBL" id="THH16963.1"/>
    </source>
</evidence>
<dbReference type="OrthoDB" id="302728at2759"/>